<feature type="non-terminal residue" evidence="2">
    <location>
        <position position="1"/>
    </location>
</feature>
<evidence type="ECO:0000256" key="1">
    <source>
        <dbReference type="SAM" id="MobiDB-lite"/>
    </source>
</evidence>
<proteinExistence type="predicted"/>
<organism evidence="2 3">
    <name type="scientific">Rotaria magnacalcarata</name>
    <dbReference type="NCBI Taxonomy" id="392030"/>
    <lineage>
        <taxon>Eukaryota</taxon>
        <taxon>Metazoa</taxon>
        <taxon>Spiralia</taxon>
        <taxon>Gnathifera</taxon>
        <taxon>Rotifera</taxon>
        <taxon>Eurotatoria</taxon>
        <taxon>Bdelloidea</taxon>
        <taxon>Philodinida</taxon>
        <taxon>Philodinidae</taxon>
        <taxon>Rotaria</taxon>
    </lineage>
</organism>
<evidence type="ECO:0000313" key="2">
    <source>
        <dbReference type="EMBL" id="CAF5147746.1"/>
    </source>
</evidence>
<accession>A0A8S3G0C4</accession>
<feature type="region of interest" description="Disordered" evidence="1">
    <location>
        <begin position="16"/>
        <end position="36"/>
    </location>
</feature>
<gene>
    <name evidence="2" type="ORF">BYL167_LOCUS71587</name>
</gene>
<comment type="caution">
    <text evidence="2">The sequence shown here is derived from an EMBL/GenBank/DDBJ whole genome shotgun (WGS) entry which is preliminary data.</text>
</comment>
<reference evidence="2" key="1">
    <citation type="submission" date="2021-02" db="EMBL/GenBank/DDBJ databases">
        <authorList>
            <person name="Nowell W R."/>
        </authorList>
    </citation>
    <scope>NUCLEOTIDE SEQUENCE</scope>
</reference>
<dbReference type="EMBL" id="CAJOBH010255800">
    <property type="protein sequence ID" value="CAF5147746.1"/>
    <property type="molecule type" value="Genomic_DNA"/>
</dbReference>
<sequence length="36" mass="4143">DIQICEKLPIRVKCHKTRRGNSERMDSSKPATISDE</sequence>
<dbReference type="AlphaFoldDB" id="A0A8S3G0C4"/>
<name>A0A8S3G0C4_9BILA</name>
<protein>
    <submittedName>
        <fullName evidence="2">Uncharacterized protein</fullName>
    </submittedName>
</protein>
<evidence type="ECO:0000313" key="3">
    <source>
        <dbReference type="Proteomes" id="UP000681967"/>
    </source>
</evidence>
<dbReference type="Proteomes" id="UP000681967">
    <property type="component" value="Unassembled WGS sequence"/>
</dbReference>